<sequence>MSSAFLPSRVRVVVAEPWAHLRSVLGWVLAHDPRFEVVALLEDGRSAAELPAPYDLALLDLGTSGLEHGTLEQLARRTPPAAAVILAHADVPYLRAAAAARGAAGYLVGPDVLEELPERLAAFGPSR</sequence>
<gene>
    <name evidence="3" type="ORF">GHK86_12180</name>
</gene>
<evidence type="ECO:0000256" key="1">
    <source>
        <dbReference type="PROSITE-ProRule" id="PRU00169"/>
    </source>
</evidence>
<organism evidence="3 4">
    <name type="scientific">Acidiferrimicrobium australe</name>
    <dbReference type="NCBI Taxonomy" id="2664430"/>
    <lineage>
        <taxon>Bacteria</taxon>
        <taxon>Bacillati</taxon>
        <taxon>Actinomycetota</taxon>
        <taxon>Acidimicrobiia</taxon>
        <taxon>Acidimicrobiales</taxon>
        <taxon>Acidimicrobiaceae</taxon>
        <taxon>Acidiferrimicrobium</taxon>
    </lineage>
</organism>
<feature type="domain" description="Response regulatory" evidence="2">
    <location>
        <begin position="11"/>
        <end position="124"/>
    </location>
</feature>
<name>A0ABW9QVK8_9ACTN</name>
<dbReference type="InterPro" id="IPR001789">
    <property type="entry name" value="Sig_transdc_resp-reg_receiver"/>
</dbReference>
<accession>A0ABW9QVK8</accession>
<feature type="modified residue" description="4-aspartylphosphate" evidence="1">
    <location>
        <position position="60"/>
    </location>
</feature>
<dbReference type="SUPFAM" id="SSF52172">
    <property type="entry name" value="CheY-like"/>
    <property type="match status" value="1"/>
</dbReference>
<proteinExistence type="predicted"/>
<dbReference type="InterPro" id="IPR011006">
    <property type="entry name" value="CheY-like_superfamily"/>
</dbReference>
<comment type="caution">
    <text evidence="3">The sequence shown here is derived from an EMBL/GenBank/DDBJ whole genome shotgun (WGS) entry which is preliminary data.</text>
</comment>
<dbReference type="PROSITE" id="PS50110">
    <property type="entry name" value="RESPONSE_REGULATORY"/>
    <property type="match status" value="1"/>
</dbReference>
<keyword evidence="1" id="KW-0597">Phosphoprotein</keyword>
<evidence type="ECO:0000313" key="3">
    <source>
        <dbReference type="EMBL" id="MST33474.1"/>
    </source>
</evidence>
<reference evidence="3 4" key="1">
    <citation type="submission" date="2019-11" db="EMBL/GenBank/DDBJ databases">
        <title>Acidiferrimicrobium australis gen. nov., sp. nov., an acidophilic and obligately heterotrophic, member of the Actinobacteria that catalyses dissimilatory oxido- reduction of iron isolated from metal-rich acidic water in Chile.</title>
        <authorList>
            <person name="Gonzalez D."/>
            <person name="Huber K."/>
            <person name="Hedrich S."/>
            <person name="Rojas-Villalobos C."/>
            <person name="Quatrini R."/>
            <person name="Dinamarca M.A."/>
            <person name="Schwarz A."/>
            <person name="Canales C."/>
            <person name="Nancucheo I."/>
        </authorList>
    </citation>
    <scope>NUCLEOTIDE SEQUENCE [LARGE SCALE GENOMIC DNA]</scope>
    <source>
        <strain evidence="3 4">USS-CCA1</strain>
    </source>
</reference>
<evidence type="ECO:0000313" key="4">
    <source>
        <dbReference type="Proteomes" id="UP000437736"/>
    </source>
</evidence>
<dbReference type="Gene3D" id="3.40.50.2300">
    <property type="match status" value="1"/>
</dbReference>
<dbReference type="EMBL" id="WJHE01000608">
    <property type="protein sequence ID" value="MST33474.1"/>
    <property type="molecule type" value="Genomic_DNA"/>
</dbReference>
<protein>
    <recommendedName>
        <fullName evidence="2">Response regulatory domain-containing protein</fullName>
    </recommendedName>
</protein>
<dbReference type="Proteomes" id="UP000437736">
    <property type="component" value="Unassembled WGS sequence"/>
</dbReference>
<keyword evidence="4" id="KW-1185">Reference proteome</keyword>
<evidence type="ECO:0000259" key="2">
    <source>
        <dbReference type="PROSITE" id="PS50110"/>
    </source>
</evidence>